<evidence type="ECO:0000256" key="2">
    <source>
        <dbReference type="ARBA" id="ARBA00022723"/>
    </source>
</evidence>
<dbReference type="SUPFAM" id="SSF57667">
    <property type="entry name" value="beta-beta-alpha zinc fingers"/>
    <property type="match status" value="2"/>
</dbReference>
<dbReference type="EMBL" id="JAEAOA010000768">
    <property type="protein sequence ID" value="KAK3599980.1"/>
    <property type="molecule type" value="Genomic_DNA"/>
</dbReference>
<evidence type="ECO:0000256" key="3">
    <source>
        <dbReference type="ARBA" id="ARBA00022737"/>
    </source>
</evidence>
<evidence type="ECO:0000256" key="5">
    <source>
        <dbReference type="ARBA" id="ARBA00022833"/>
    </source>
</evidence>
<dbReference type="PRINTS" id="PR00929">
    <property type="entry name" value="ATHOOK"/>
</dbReference>
<evidence type="ECO:0000256" key="6">
    <source>
        <dbReference type="ARBA" id="ARBA00023242"/>
    </source>
</evidence>
<proteinExistence type="predicted"/>
<dbReference type="GO" id="GO:0005694">
    <property type="term" value="C:chromosome"/>
    <property type="evidence" value="ECO:0007669"/>
    <property type="project" value="UniProtKB-ARBA"/>
</dbReference>
<sequence>MESDNGGGVLEVASNGGGDQLTTTEIKIATQTSEEAQYMPQDIVYTTEELMPTEGQSNGNVTYDNLETISTAVPQMIMAEQNATTAVHDQTLQITHDLAGSEPQEYTEMQIDQSAAIPGSQELFNQEALTTEVIETMEQPMEEQSQLLEQHQQQIEAVTQSDHVVTMQAEVNEVQSAETYQEVVEHVYVQESDMPTETVVEADGEAVAMDESYVQNQGTDVGPNHAEVVDQTFIQESVEEFHYQTEQSQVTIQEGIAPVPQSSKMQQIQELETAKAEEVTEATAEALELLQQSKPLETEQYTPLEEQVVEEPIVPEHYTPLEEDQPQTCEDKDQAVAVEDADSAESAYEPMEADDIAKVAIVRVSPNLSGETAVEVGMSSEAEIVTIRTGEDVTVSVTVPQETESLISAEDAEMEAVAQVPQQKAIGKTVGKEPLQSEIAKEESKKTEKDVRSRSRQAKQKEDIAKVIEVEIEEMEAESPKKRGRQKKIENEGVEVETIEKKAKRGRLAKEDESTQKEEDSESRESKGEDAGEEETERKTPGKRGRPRKSETEADDKAEVEPEKKTPGRRGRPREQSEEEFEEQEAEEDAEEKEPEKKTPGRRGRPKKQTEMDDEGTGEQETEKKTSGRRGRPRKQDAEEEADTEEKEPEKKTPGRGGRANKQEKELEETENDKEKDEEKKTGRRGRLRKKDVEETDELDEEESDSKTSGRRGRPKRENAEMEEETSKPSRGRGRPGKDQENVEEVAEDMPSSGRRGRGQKTEDTPDTVKRRGRPRKEDVVEENEEEETTQKKGRGRPKKQEKLTEAEEEAEELEEEEEPDQDARGRGRPPKSSSKESSTEQNSVSTKVTRRLLKEKESPAETPKSGKGKKEADKDSQTNTPGRGRPKKTVSFEDSDNIDDEEEEDIEEIEEAEMLKEIEKSTRKRGRRNDENEIDANNSSISDVTLMKKRQKMNDNTQEDSKTQTIAKHEPIDVYEKPGTSSQSMEESNRNDDIYSFEFDDSSPSNKRLGQSQQSPSKSGEGPVMKTFSTQTQIEPLELENFIEVETFSEDGGKRSVQTQTDPRLKKKKFGPIGQEGDDFDIDGDFSPRKKRRKDDDLGLFEDPESRRRSFKRNAEEALKCPFCDKAFIGLVKHIKTKHKDEPDYDEEMRNAKWRERIMKVSTQGGDEDGETCPECGKVSKNLKRHMELHQQNRMQIPCPICGKVVLKTGMSSHMRTVHSGRRPYRCPHCDYSSAFRGNLNTHIKGMHLHTRQYLCNTCKAAFKTLGALIGHTKRVHEGWKSPNQKIFICSVCEKRFTKKYHVDRHMLIHTGEKPHKCNDCGRCFNNKSNLMSHIQLVHKKLSPYQCDMCQETFKRKKMLLEHIGKIHVAAGEAAQAIIRKYEIEYGDDEEDEEEEEEEEYEQKPTRRRRGQHVAQVQNVVQEESEDGNTYVTVSEGAYATVVSEGQILSGQALTTLQTEGGQETIIIVQTADPNEVHQAIVEQGGTVQYAMQPETAEDEGY</sequence>
<dbReference type="FunFam" id="3.30.160.60:FF:000145">
    <property type="entry name" value="Zinc finger protein 574"/>
    <property type="match status" value="1"/>
</dbReference>
<evidence type="ECO:0000256" key="7">
    <source>
        <dbReference type="PROSITE-ProRule" id="PRU00042"/>
    </source>
</evidence>
<dbReference type="Pfam" id="PF00096">
    <property type="entry name" value="zf-C2H2"/>
    <property type="match status" value="3"/>
</dbReference>
<feature type="compositionally biased region" description="Acidic residues" evidence="8">
    <location>
        <begin position="807"/>
        <end position="821"/>
    </location>
</feature>
<dbReference type="PROSITE" id="PS50157">
    <property type="entry name" value="ZINC_FINGER_C2H2_2"/>
    <property type="match status" value="5"/>
</dbReference>
<dbReference type="PANTHER" id="PTHR24403">
    <property type="entry name" value="ZINC FINGER PROTEIN"/>
    <property type="match status" value="1"/>
</dbReference>
<evidence type="ECO:0000256" key="1">
    <source>
        <dbReference type="ARBA" id="ARBA00004123"/>
    </source>
</evidence>
<keyword evidence="5" id="KW-0862">Zinc</keyword>
<evidence type="ECO:0000313" key="10">
    <source>
        <dbReference type="EMBL" id="KAK3599980.1"/>
    </source>
</evidence>
<dbReference type="PANTHER" id="PTHR24403:SF67">
    <property type="entry name" value="FI01116P-RELATED"/>
    <property type="match status" value="1"/>
</dbReference>
<comment type="subcellular location">
    <subcellularLocation>
        <location evidence="1">Nucleus</location>
    </subcellularLocation>
</comment>
<dbReference type="PROSITE" id="PS00354">
    <property type="entry name" value="HMGI_Y"/>
    <property type="match status" value="1"/>
</dbReference>
<dbReference type="Gene3D" id="3.30.160.60">
    <property type="entry name" value="Classic Zinc Finger"/>
    <property type="match status" value="4"/>
</dbReference>
<dbReference type="Proteomes" id="UP001195483">
    <property type="component" value="Unassembled WGS sequence"/>
</dbReference>
<feature type="compositionally biased region" description="Polar residues" evidence="8">
    <location>
        <begin position="1003"/>
        <end position="1019"/>
    </location>
</feature>
<dbReference type="PROSITE" id="PS00028">
    <property type="entry name" value="ZINC_FINGER_C2H2_1"/>
    <property type="match status" value="4"/>
</dbReference>
<evidence type="ECO:0000313" key="11">
    <source>
        <dbReference type="Proteomes" id="UP001195483"/>
    </source>
</evidence>
<evidence type="ECO:0000256" key="8">
    <source>
        <dbReference type="SAM" id="MobiDB-lite"/>
    </source>
</evidence>
<dbReference type="SMART" id="SM00384">
    <property type="entry name" value="AT_hook"/>
    <property type="match status" value="12"/>
</dbReference>
<feature type="compositionally biased region" description="Basic and acidic residues" evidence="8">
    <location>
        <begin position="960"/>
        <end position="977"/>
    </location>
</feature>
<protein>
    <recommendedName>
        <fullName evidence="9">C2H2-type domain-containing protein</fullName>
    </recommendedName>
</protein>
<dbReference type="InterPro" id="IPR036236">
    <property type="entry name" value="Znf_C2H2_sf"/>
</dbReference>
<name>A0AAE0SYG8_9BIVA</name>
<feature type="region of interest" description="Disordered" evidence="8">
    <location>
        <begin position="1387"/>
        <end position="1412"/>
    </location>
</feature>
<feature type="compositionally biased region" description="Basic and acidic residues" evidence="8">
    <location>
        <begin position="716"/>
        <end position="728"/>
    </location>
</feature>
<feature type="compositionally biased region" description="Acidic residues" evidence="8">
    <location>
        <begin position="694"/>
        <end position="704"/>
    </location>
</feature>
<dbReference type="GO" id="GO:0005634">
    <property type="term" value="C:nucleus"/>
    <property type="evidence" value="ECO:0007669"/>
    <property type="project" value="UniProtKB-SubCell"/>
</dbReference>
<dbReference type="InterPro" id="IPR050688">
    <property type="entry name" value="Zinc_finger/UBP_domain"/>
</dbReference>
<accession>A0AAE0SYG8</accession>
<dbReference type="InterPro" id="IPR013087">
    <property type="entry name" value="Znf_C2H2_type"/>
</dbReference>
<feature type="compositionally biased region" description="Acidic residues" evidence="8">
    <location>
        <begin position="638"/>
        <end position="647"/>
    </location>
</feature>
<feature type="domain" description="C2H2-type" evidence="9">
    <location>
        <begin position="1317"/>
        <end position="1345"/>
    </location>
</feature>
<evidence type="ECO:0000256" key="4">
    <source>
        <dbReference type="ARBA" id="ARBA00022771"/>
    </source>
</evidence>
<feature type="domain" description="C2H2-type" evidence="9">
    <location>
        <begin position="1255"/>
        <end position="1283"/>
    </location>
</feature>
<evidence type="ECO:0000259" key="9">
    <source>
        <dbReference type="PROSITE" id="PS50157"/>
    </source>
</evidence>
<dbReference type="InterPro" id="IPR017956">
    <property type="entry name" value="AT_hook_DNA-bd_motif"/>
</dbReference>
<reference evidence="10" key="3">
    <citation type="submission" date="2023-05" db="EMBL/GenBank/DDBJ databases">
        <authorList>
            <person name="Smith C.H."/>
        </authorList>
    </citation>
    <scope>NUCLEOTIDE SEQUENCE</scope>
    <source>
        <strain evidence="10">CHS0354</strain>
        <tissue evidence="10">Mantle</tissue>
    </source>
</reference>
<organism evidence="10 11">
    <name type="scientific">Potamilus streckersoni</name>
    <dbReference type="NCBI Taxonomy" id="2493646"/>
    <lineage>
        <taxon>Eukaryota</taxon>
        <taxon>Metazoa</taxon>
        <taxon>Spiralia</taxon>
        <taxon>Lophotrochozoa</taxon>
        <taxon>Mollusca</taxon>
        <taxon>Bivalvia</taxon>
        <taxon>Autobranchia</taxon>
        <taxon>Heteroconchia</taxon>
        <taxon>Palaeoheterodonta</taxon>
        <taxon>Unionida</taxon>
        <taxon>Unionoidea</taxon>
        <taxon>Unionidae</taxon>
        <taxon>Ambleminae</taxon>
        <taxon>Lampsilini</taxon>
        <taxon>Potamilus</taxon>
    </lineage>
</organism>
<comment type="caution">
    <text evidence="10">The sequence shown here is derived from an EMBL/GenBank/DDBJ whole genome shotgun (WGS) entry which is preliminary data.</text>
</comment>
<feature type="compositionally biased region" description="Acidic residues" evidence="8">
    <location>
        <begin position="1387"/>
        <end position="1402"/>
    </location>
</feature>
<keyword evidence="4 7" id="KW-0863">Zinc-finger</keyword>
<feature type="region of interest" description="Disordered" evidence="8">
    <location>
        <begin position="424"/>
        <end position="1113"/>
    </location>
</feature>
<feature type="compositionally biased region" description="Acidic residues" evidence="8">
    <location>
        <begin position="577"/>
        <end position="593"/>
    </location>
</feature>
<dbReference type="GO" id="GO:0008270">
    <property type="term" value="F:zinc ion binding"/>
    <property type="evidence" value="ECO:0007669"/>
    <property type="project" value="UniProtKB-KW"/>
</dbReference>
<feature type="domain" description="C2H2-type" evidence="9">
    <location>
        <begin position="1289"/>
        <end position="1316"/>
    </location>
</feature>
<dbReference type="InterPro" id="IPR000637">
    <property type="entry name" value="HMGI/Y_DNA-bd_CS"/>
</dbReference>
<feature type="compositionally biased region" description="Basic and acidic residues" evidence="8">
    <location>
        <begin position="548"/>
        <end position="566"/>
    </location>
</feature>
<feature type="compositionally biased region" description="Basic and acidic residues" evidence="8">
    <location>
        <begin position="439"/>
        <end position="469"/>
    </location>
</feature>
<keyword evidence="6" id="KW-0539">Nucleus</keyword>
<feature type="domain" description="C2H2-type" evidence="9">
    <location>
        <begin position="1346"/>
        <end position="1374"/>
    </location>
</feature>
<reference evidence="10" key="2">
    <citation type="journal article" date="2021" name="Genome Biol. Evol.">
        <title>Developing a high-quality reference genome for a parasitic bivalve with doubly uniparental inheritance (Bivalvia: Unionida).</title>
        <authorList>
            <person name="Smith C.H."/>
        </authorList>
    </citation>
    <scope>NUCLEOTIDE SEQUENCE</scope>
    <source>
        <strain evidence="10">CHS0354</strain>
        <tissue evidence="10">Mantle</tissue>
    </source>
</reference>
<dbReference type="SMART" id="SM00355">
    <property type="entry name" value="ZnF_C2H2"/>
    <property type="match status" value="8"/>
</dbReference>
<gene>
    <name evidence="10" type="ORF">CHS0354_012633</name>
</gene>
<keyword evidence="2" id="KW-0479">Metal-binding</keyword>
<dbReference type="GO" id="GO:0043565">
    <property type="term" value="F:sequence-specific DNA binding"/>
    <property type="evidence" value="ECO:0007669"/>
    <property type="project" value="UniProtKB-ARBA"/>
</dbReference>
<keyword evidence="3" id="KW-0677">Repeat</keyword>
<feature type="domain" description="C2H2-type" evidence="9">
    <location>
        <begin position="1226"/>
        <end position="1254"/>
    </location>
</feature>
<keyword evidence="11" id="KW-1185">Reference proteome</keyword>
<feature type="compositionally biased region" description="Acidic residues" evidence="8">
    <location>
        <begin position="1038"/>
        <end position="1050"/>
    </location>
</feature>
<reference evidence="10" key="1">
    <citation type="journal article" date="2021" name="Genome Biol. Evol.">
        <title>A High-Quality Reference Genome for a Parasitic Bivalve with Doubly Uniparental Inheritance (Bivalvia: Unionida).</title>
        <authorList>
            <person name="Smith C.H."/>
        </authorList>
    </citation>
    <scope>NUCLEOTIDE SEQUENCE</scope>
    <source>
        <strain evidence="10">CHS0354</strain>
    </source>
</reference>
<feature type="compositionally biased region" description="Basic and acidic residues" evidence="8">
    <location>
        <begin position="508"/>
        <end position="540"/>
    </location>
</feature>
<feature type="compositionally biased region" description="Basic and acidic residues" evidence="8">
    <location>
        <begin position="760"/>
        <end position="770"/>
    </location>
</feature>
<dbReference type="GO" id="GO:0045893">
    <property type="term" value="P:positive regulation of DNA-templated transcription"/>
    <property type="evidence" value="ECO:0007669"/>
    <property type="project" value="UniProtKB-ARBA"/>
</dbReference>
<dbReference type="FunFam" id="3.30.160.60:FF:001732">
    <property type="entry name" value="Zgc:162936"/>
    <property type="match status" value="1"/>
</dbReference>
<feature type="compositionally biased region" description="Acidic residues" evidence="8">
    <location>
        <begin position="894"/>
        <end position="913"/>
    </location>
</feature>